<reference evidence="4" key="2">
    <citation type="submission" date="2022-10" db="EMBL/GenBank/DDBJ databases">
        <authorList>
            <consortium name="ENA_rothamsted_submissions"/>
            <consortium name="culmorum"/>
            <person name="King R."/>
        </authorList>
    </citation>
    <scope>NUCLEOTIDE SEQUENCE</scope>
</reference>
<feature type="compositionally biased region" description="Low complexity" evidence="2">
    <location>
        <begin position="54"/>
        <end position="68"/>
    </location>
</feature>
<feature type="region of interest" description="Disordered" evidence="2">
    <location>
        <begin position="232"/>
        <end position="342"/>
    </location>
</feature>
<feature type="compositionally biased region" description="Basic and acidic residues" evidence="2">
    <location>
        <begin position="19"/>
        <end position="29"/>
    </location>
</feature>
<dbReference type="PANTHER" id="PTHR22929:SF0">
    <property type="entry name" value="TRANSCRIPTION FACTOR TFIIIB COMPONENT B'' HOMOLOG"/>
    <property type="match status" value="1"/>
</dbReference>
<reference evidence="4" key="1">
    <citation type="submission" date="2021-12" db="EMBL/GenBank/DDBJ databases">
        <authorList>
            <person name="King R."/>
        </authorList>
    </citation>
    <scope>NUCLEOTIDE SEQUENCE</scope>
</reference>
<dbReference type="InterPro" id="IPR039467">
    <property type="entry name" value="TFIIIB_B''_Myb"/>
</dbReference>
<dbReference type="PANTHER" id="PTHR22929">
    <property type="entry name" value="RNA POLYMERASE III TRANSCRIPTION INITIATION FACTOR B"/>
    <property type="match status" value="1"/>
</dbReference>
<name>A0A9N9RDP1_9NEOP</name>
<accession>A0A9N9RDP1</accession>
<feature type="compositionally biased region" description="Polar residues" evidence="2">
    <location>
        <begin position="80"/>
        <end position="89"/>
    </location>
</feature>
<feature type="compositionally biased region" description="Basic and acidic residues" evidence="2">
    <location>
        <begin position="383"/>
        <end position="401"/>
    </location>
</feature>
<dbReference type="SUPFAM" id="SSF46689">
    <property type="entry name" value="Homeodomain-like"/>
    <property type="match status" value="1"/>
</dbReference>
<dbReference type="OrthoDB" id="272624at2759"/>
<dbReference type="Pfam" id="PF15963">
    <property type="entry name" value="Myb_DNA-bind_7"/>
    <property type="match status" value="1"/>
</dbReference>
<protein>
    <recommendedName>
        <fullName evidence="3">Transcription factor TFIIIB component B'' Myb domain-containing protein</fullName>
    </recommendedName>
</protein>
<feature type="domain" description="Transcription factor TFIIIB component B'' Myb" evidence="3">
    <location>
        <begin position="463"/>
        <end position="547"/>
    </location>
</feature>
<feature type="region of interest" description="Disordered" evidence="2">
    <location>
        <begin position="744"/>
        <end position="788"/>
    </location>
</feature>
<dbReference type="Proteomes" id="UP001153714">
    <property type="component" value="Chromosome 8"/>
</dbReference>
<feature type="region of interest" description="Disordered" evidence="2">
    <location>
        <begin position="1"/>
        <end position="90"/>
    </location>
</feature>
<dbReference type="GO" id="GO:0070898">
    <property type="term" value="P:RNA polymerase III preinitiation complex assembly"/>
    <property type="evidence" value="ECO:0007669"/>
    <property type="project" value="TreeGrafter"/>
</dbReference>
<feature type="compositionally biased region" description="Low complexity" evidence="2">
    <location>
        <begin position="411"/>
        <end position="420"/>
    </location>
</feature>
<dbReference type="AlphaFoldDB" id="A0A9N9RDP1"/>
<evidence type="ECO:0000313" key="4">
    <source>
        <dbReference type="EMBL" id="CAG9795705.1"/>
    </source>
</evidence>
<comment type="subcellular location">
    <subcellularLocation>
        <location evidence="1">Nucleus</location>
    </subcellularLocation>
</comment>
<evidence type="ECO:0000313" key="5">
    <source>
        <dbReference type="Proteomes" id="UP001153714"/>
    </source>
</evidence>
<evidence type="ECO:0000256" key="2">
    <source>
        <dbReference type="SAM" id="MobiDB-lite"/>
    </source>
</evidence>
<gene>
    <name evidence="4" type="ORF">DIATSA_LOCUS12945</name>
</gene>
<dbReference type="EMBL" id="OU893339">
    <property type="protein sequence ID" value="CAG9795705.1"/>
    <property type="molecule type" value="Genomic_DNA"/>
</dbReference>
<dbReference type="GO" id="GO:0001156">
    <property type="term" value="F:TFIIIC-class transcription factor complex binding"/>
    <property type="evidence" value="ECO:0007669"/>
    <property type="project" value="TreeGrafter"/>
</dbReference>
<sequence>MSTRRARIKAVTSLPPRRKNADKPNETKDIQIPIKSSPKVTAESNEEDEKKNSKSPPAFLSLPSPSTLRSKINSPLAKTASCTPKSVTKTPKLAEKVSVITSASSLKSVFASPQPRTDSPLRHIMSPLVSVRSTPKIVNLEPTRAITPQTSQTGSKEKLNNNESQKIIVQSNSDSEIASGYNIPSVPERNISEDAVMDGIVPLQPTRNAPKPIDLLKNEIISENAEVLFDPIVPLPSPSKVRPKLRPVPRLAPLRRNSIQGSASESEDESRRALLSSGATTPVPPRQRHDSHTSHSTLQSLSNRDMNRMRNDSVSSSISQIVTQPPPATSPTKEKQFKTRRQEISRRMAAMRRRRETVKRDALTMYDLIFYNPTTNPIIPDQDEIRAKEANKKDQEEREAQDTDEDPDDPPANQDAPVPQIKLGPNGEIILDETSLVIKQTDSKRKVSSVVREGAWGSGGGKYTRSNRAAEWSSAETVRFYRALAAIGTDFTLMAPLFPDRNRRELKIKFKKEERVNGAQVDKALRSATTWDAVQLQKEFEEERAEAAKKEEEERQMLKQQRQEEARRLSQARQNHVRRSRASKAVETNVLPNVPTSREHEGPITANEIIQRALEEKLAASKKRKENAGARKQANVNKTPYATLTRQNEVSNSPTNQLTDKDMATLTRVEARTPTAAPINLNNMTSIPPNIESGSLVVLTVNDPNSPSKKMLQTYIAHGAGRLTPVALPPNFLSTVVGYMKKGTPKSNSTGSPQLISPVSTSSTPGVIQLNPSPAKRQRHSSYTITQL</sequence>
<feature type="compositionally biased region" description="Low complexity" evidence="2">
    <location>
        <begin position="313"/>
        <end position="323"/>
    </location>
</feature>
<proteinExistence type="predicted"/>
<feature type="compositionally biased region" description="Polar residues" evidence="2">
    <location>
        <begin position="745"/>
        <end position="772"/>
    </location>
</feature>
<evidence type="ECO:0000259" key="3">
    <source>
        <dbReference type="Pfam" id="PF15963"/>
    </source>
</evidence>
<feature type="region of interest" description="Disordered" evidence="2">
    <location>
        <begin position="372"/>
        <end position="425"/>
    </location>
</feature>
<organism evidence="4 5">
    <name type="scientific">Diatraea saccharalis</name>
    <name type="common">sugarcane borer</name>
    <dbReference type="NCBI Taxonomy" id="40085"/>
    <lineage>
        <taxon>Eukaryota</taxon>
        <taxon>Metazoa</taxon>
        <taxon>Ecdysozoa</taxon>
        <taxon>Arthropoda</taxon>
        <taxon>Hexapoda</taxon>
        <taxon>Insecta</taxon>
        <taxon>Pterygota</taxon>
        <taxon>Neoptera</taxon>
        <taxon>Endopterygota</taxon>
        <taxon>Lepidoptera</taxon>
        <taxon>Glossata</taxon>
        <taxon>Ditrysia</taxon>
        <taxon>Pyraloidea</taxon>
        <taxon>Crambidae</taxon>
        <taxon>Crambinae</taxon>
        <taxon>Diatraea</taxon>
    </lineage>
</organism>
<keyword evidence="5" id="KW-1185">Reference proteome</keyword>
<evidence type="ECO:0000256" key="1">
    <source>
        <dbReference type="ARBA" id="ARBA00004123"/>
    </source>
</evidence>
<dbReference type="GO" id="GO:0005634">
    <property type="term" value="C:nucleus"/>
    <property type="evidence" value="ECO:0007669"/>
    <property type="project" value="UniProtKB-SubCell"/>
</dbReference>
<dbReference type="GO" id="GO:0000126">
    <property type="term" value="C:transcription factor TFIIIB complex"/>
    <property type="evidence" value="ECO:0007669"/>
    <property type="project" value="TreeGrafter"/>
</dbReference>
<dbReference type="InterPro" id="IPR009057">
    <property type="entry name" value="Homeodomain-like_sf"/>
</dbReference>
<feature type="compositionally biased region" description="Basic and acidic residues" evidence="2">
    <location>
        <begin position="332"/>
        <end position="342"/>
    </location>
</feature>
<feature type="region of interest" description="Disordered" evidence="2">
    <location>
        <begin position="545"/>
        <end position="586"/>
    </location>
</feature>
<feature type="compositionally biased region" description="Basic and acidic residues" evidence="2">
    <location>
        <begin position="545"/>
        <end position="568"/>
    </location>
</feature>